<dbReference type="PANTHER" id="PTHR33794">
    <property type="entry name" value="BACILLOLYSIN"/>
    <property type="match status" value="1"/>
</dbReference>
<dbReference type="RefSeq" id="WP_270043322.1">
    <property type="nucleotide sequence ID" value="NZ_JAPDOD010000030.1"/>
</dbReference>
<dbReference type="GO" id="GO:0005975">
    <property type="term" value="P:carbohydrate metabolic process"/>
    <property type="evidence" value="ECO:0007669"/>
    <property type="project" value="UniProtKB-ARBA"/>
</dbReference>
<sequence>MGLTATTAQAANSPAADKAADYVKTRPSKLHASSSDTFHQQQVISSKDGLQYVPYERSYKGLPVLGGDFVVVTKADGQVASTAVAQDETINVSTTPSISEAQAAQTATSKLAGTVDGVESTDLVVDATEDTPRLAYETVVTGHRGAIPSRLHVVTDATTGAVLSTQDEVVDGNGTGWINGPNPLAINTSGSGASFNMTDGTRPGISCRNYTGKGVLTGTDDNWGDGNGTNIETGCADALFSVQREWDMLKNWYGRSGINGSGSGFPLYVGLNDTNAFWDGTSVTIGHNTAGQWISSLDVVGHEFGHAIDSNTPGGQSTNGVSEATGDIFGALSEAYANESAAYDAPDYTVGEKINLVGSGPIRYMYQPSLVGDPNCYSASIPNTETHAAAGPLNHWFYLLAEGTNPAGKPASPTCNGTTITGLGIQNAGKIFYNAMLSKTTGMTYLKYRTATLTAAKNLFPANCTAFNTIKAAWDAISVPAQALDPTCTIAGATTATNPGNQTGNVATPLSLQLAATGGNGTYSWTATGLPAGLALNASTGVISGTPTTAATYTTTVTATSNGTSNSATFTWTIAPKSACASPGNKLGNPGFETANAPWTATAGVLGNTSGQAAHTGTKYAWMNGYGTTHTDTLQQTVTIPAGCANYSLSFWLHIDSAETTTTVAFDKLTVTLGATTLATYSNLNKASGYALKTFNVSGFAGQTVVLKFSGTEDASLQTSFVVDDTALNVS</sequence>
<evidence type="ECO:0000256" key="4">
    <source>
        <dbReference type="ARBA" id="ARBA00022723"/>
    </source>
</evidence>
<organism evidence="15 16">
    <name type="scientific">Solirubrobacter ginsenosidimutans</name>
    <dbReference type="NCBI Taxonomy" id="490573"/>
    <lineage>
        <taxon>Bacteria</taxon>
        <taxon>Bacillati</taxon>
        <taxon>Actinomycetota</taxon>
        <taxon>Thermoleophilia</taxon>
        <taxon>Solirubrobacterales</taxon>
        <taxon>Solirubrobacteraceae</taxon>
        <taxon>Solirubrobacter</taxon>
    </lineage>
</organism>
<keyword evidence="5" id="KW-0732">Signal</keyword>
<dbReference type="GO" id="GO:0006508">
    <property type="term" value="P:proteolysis"/>
    <property type="evidence" value="ECO:0007669"/>
    <property type="project" value="UniProtKB-KW"/>
</dbReference>
<evidence type="ECO:0000256" key="3">
    <source>
        <dbReference type="ARBA" id="ARBA00022670"/>
    </source>
</evidence>
<dbReference type="CDD" id="cd09597">
    <property type="entry name" value="M4_TLP"/>
    <property type="match status" value="1"/>
</dbReference>
<evidence type="ECO:0000259" key="11">
    <source>
        <dbReference type="Pfam" id="PF01447"/>
    </source>
</evidence>
<keyword evidence="16" id="KW-1185">Reference proteome</keyword>
<proteinExistence type="inferred from homology"/>
<dbReference type="GO" id="GO:0004222">
    <property type="term" value="F:metalloendopeptidase activity"/>
    <property type="evidence" value="ECO:0007669"/>
    <property type="project" value="InterPro"/>
</dbReference>
<dbReference type="InterPro" id="IPR013856">
    <property type="entry name" value="Peptidase_M4_domain"/>
</dbReference>
<evidence type="ECO:0000259" key="12">
    <source>
        <dbReference type="Pfam" id="PF02868"/>
    </source>
</evidence>
<evidence type="ECO:0000256" key="5">
    <source>
        <dbReference type="ARBA" id="ARBA00022729"/>
    </source>
</evidence>
<feature type="domain" description="Peptidase M4 C-terminal" evidence="12">
    <location>
        <begin position="320"/>
        <end position="479"/>
    </location>
</feature>
<dbReference type="InterPro" id="IPR001570">
    <property type="entry name" value="Peptidase_M4_C_domain"/>
</dbReference>
<dbReference type="Pfam" id="PF03413">
    <property type="entry name" value="PepSY"/>
    <property type="match status" value="1"/>
</dbReference>
<dbReference type="Gene3D" id="3.10.170.10">
    <property type="match status" value="1"/>
</dbReference>
<evidence type="ECO:0000256" key="7">
    <source>
        <dbReference type="ARBA" id="ARBA00022833"/>
    </source>
</evidence>
<dbReference type="GO" id="GO:0016020">
    <property type="term" value="C:membrane"/>
    <property type="evidence" value="ECO:0007669"/>
    <property type="project" value="InterPro"/>
</dbReference>
<dbReference type="InterPro" id="IPR027268">
    <property type="entry name" value="Peptidase_M4/M1_CTD_sf"/>
</dbReference>
<feature type="active site" description="Proton donor" evidence="10">
    <location>
        <position position="387"/>
    </location>
</feature>
<dbReference type="AlphaFoldDB" id="A0A9X3S446"/>
<dbReference type="Gene3D" id="1.10.390.10">
    <property type="entry name" value="Neutral Protease Domain 2"/>
    <property type="match status" value="1"/>
</dbReference>
<comment type="caution">
    <text evidence="15">The sequence shown here is derived from an EMBL/GenBank/DDBJ whole genome shotgun (WGS) entry which is preliminary data.</text>
</comment>
<dbReference type="EMBL" id="JAPDOD010000030">
    <property type="protein sequence ID" value="MDA0164072.1"/>
    <property type="molecule type" value="Genomic_DNA"/>
</dbReference>
<dbReference type="InterPro" id="IPR011096">
    <property type="entry name" value="FTP_domain"/>
</dbReference>
<comment type="similarity">
    <text evidence="2">Belongs to the peptidase M4 family.</text>
</comment>
<dbReference type="GO" id="GO:0005509">
    <property type="term" value="F:calcium ion binding"/>
    <property type="evidence" value="ECO:0007669"/>
    <property type="project" value="InterPro"/>
</dbReference>
<keyword evidence="3" id="KW-0645">Protease</keyword>
<comment type="cofactor">
    <cofactor evidence="1">
        <name>Zn(2+)</name>
        <dbReference type="ChEBI" id="CHEBI:29105"/>
    </cofactor>
</comment>
<dbReference type="Pfam" id="PF01447">
    <property type="entry name" value="Peptidase_M4"/>
    <property type="match status" value="1"/>
</dbReference>
<accession>A0A9X3S446</accession>
<keyword evidence="9" id="KW-0865">Zymogen</keyword>
<dbReference type="Gene3D" id="2.60.40.10">
    <property type="entry name" value="Immunoglobulins"/>
    <property type="match status" value="1"/>
</dbReference>
<name>A0A9X3S446_9ACTN</name>
<dbReference type="Pfam" id="PF07504">
    <property type="entry name" value="FTP"/>
    <property type="match status" value="1"/>
</dbReference>
<reference evidence="15" key="1">
    <citation type="submission" date="2022-10" db="EMBL/GenBank/DDBJ databases">
        <title>The WGS of Solirubrobacter ginsenosidimutans DSM 21036.</title>
        <authorList>
            <person name="Jiang Z."/>
        </authorList>
    </citation>
    <scope>NUCLEOTIDE SEQUENCE</scope>
    <source>
        <strain evidence="15">DSM 21036</strain>
    </source>
</reference>
<dbReference type="InterPro" id="IPR050728">
    <property type="entry name" value="Zinc_Metalloprotease_M4"/>
</dbReference>
<dbReference type="Proteomes" id="UP001149140">
    <property type="component" value="Unassembled WGS sequence"/>
</dbReference>
<feature type="domain" description="Peptidase M4" evidence="11">
    <location>
        <begin position="172"/>
        <end position="308"/>
    </location>
</feature>
<evidence type="ECO:0000259" key="13">
    <source>
        <dbReference type="Pfam" id="PF03413"/>
    </source>
</evidence>
<dbReference type="Pfam" id="PF02868">
    <property type="entry name" value="Peptidase_M4_C"/>
    <property type="match status" value="1"/>
</dbReference>
<feature type="domain" description="FTP" evidence="14">
    <location>
        <begin position="36"/>
        <end position="81"/>
    </location>
</feature>
<keyword evidence="6" id="KW-0378">Hydrolase</keyword>
<feature type="active site" evidence="10">
    <location>
        <position position="303"/>
    </location>
</feature>
<evidence type="ECO:0000256" key="6">
    <source>
        <dbReference type="ARBA" id="ARBA00022801"/>
    </source>
</evidence>
<evidence type="ECO:0000313" key="15">
    <source>
        <dbReference type="EMBL" id="MDA0164072.1"/>
    </source>
</evidence>
<keyword evidence="7" id="KW-0862">Zinc</keyword>
<dbReference type="InterPro" id="IPR023612">
    <property type="entry name" value="Peptidase_M4"/>
</dbReference>
<evidence type="ECO:0000313" key="16">
    <source>
        <dbReference type="Proteomes" id="UP001149140"/>
    </source>
</evidence>
<protein>
    <submittedName>
        <fullName evidence="15">M4 family metallopeptidase</fullName>
    </submittedName>
</protein>
<feature type="domain" description="PepSY" evidence="13">
    <location>
        <begin position="98"/>
        <end position="165"/>
    </location>
</feature>
<evidence type="ECO:0000256" key="2">
    <source>
        <dbReference type="ARBA" id="ARBA00009388"/>
    </source>
</evidence>
<evidence type="ECO:0000256" key="10">
    <source>
        <dbReference type="PIRSR" id="PIRSR623612-1"/>
    </source>
</evidence>
<keyword evidence="8" id="KW-0482">Metalloprotease</keyword>
<evidence type="ECO:0000259" key="14">
    <source>
        <dbReference type="Pfam" id="PF07504"/>
    </source>
</evidence>
<dbReference type="PANTHER" id="PTHR33794:SF1">
    <property type="entry name" value="BACILLOLYSIN"/>
    <property type="match status" value="1"/>
</dbReference>
<dbReference type="Pfam" id="PF05345">
    <property type="entry name" value="He_PIG"/>
    <property type="match status" value="1"/>
</dbReference>
<evidence type="ECO:0000256" key="8">
    <source>
        <dbReference type="ARBA" id="ARBA00023049"/>
    </source>
</evidence>
<dbReference type="Gene3D" id="3.10.450.490">
    <property type="match status" value="1"/>
</dbReference>
<dbReference type="InterPro" id="IPR013783">
    <property type="entry name" value="Ig-like_fold"/>
</dbReference>
<dbReference type="InterPro" id="IPR015919">
    <property type="entry name" value="Cadherin-like_sf"/>
</dbReference>
<keyword evidence="4" id="KW-0479">Metal-binding</keyword>
<evidence type="ECO:0000256" key="9">
    <source>
        <dbReference type="ARBA" id="ARBA00023145"/>
    </source>
</evidence>
<dbReference type="PRINTS" id="PR00730">
    <property type="entry name" value="THERMOLYSIN"/>
</dbReference>
<gene>
    <name evidence="15" type="ORF">OM076_27615</name>
</gene>
<dbReference type="Gene3D" id="2.60.120.260">
    <property type="entry name" value="Galactose-binding domain-like"/>
    <property type="match status" value="1"/>
</dbReference>
<dbReference type="InterPro" id="IPR025711">
    <property type="entry name" value="PepSY"/>
</dbReference>
<evidence type="ECO:0000256" key="1">
    <source>
        <dbReference type="ARBA" id="ARBA00001947"/>
    </source>
</evidence>
<dbReference type="SUPFAM" id="SSF49313">
    <property type="entry name" value="Cadherin-like"/>
    <property type="match status" value="1"/>
</dbReference>
<dbReference type="SUPFAM" id="SSF55486">
    <property type="entry name" value="Metalloproteases ('zincins'), catalytic domain"/>
    <property type="match status" value="1"/>
</dbReference>